<sequence>MTAEPLPLEIMEWMGMDETMVPFVLDSAPDPADAPMPLRPLLDRPPR</sequence>
<dbReference type="EMBL" id="JAUHJR010000011">
    <property type="protein sequence ID" value="MDN4163322.1"/>
    <property type="molecule type" value="Genomic_DNA"/>
</dbReference>
<reference evidence="2" key="1">
    <citation type="submission" date="2023-06" db="EMBL/GenBank/DDBJ databases">
        <title>Draft genome sequence of Nocardioides sp. SOB72.</title>
        <authorList>
            <person name="Zhang G."/>
        </authorList>
    </citation>
    <scope>NUCLEOTIDE SEQUENCE</scope>
    <source>
        <strain evidence="2">SOB72</strain>
    </source>
</reference>
<evidence type="ECO:0000256" key="1">
    <source>
        <dbReference type="SAM" id="MobiDB-lite"/>
    </source>
</evidence>
<gene>
    <name evidence="2" type="ORF">QWY29_18265</name>
</gene>
<protein>
    <submittedName>
        <fullName evidence="2">Uncharacterized protein</fullName>
    </submittedName>
</protein>
<evidence type="ECO:0000313" key="2">
    <source>
        <dbReference type="EMBL" id="MDN4163322.1"/>
    </source>
</evidence>
<comment type="caution">
    <text evidence="2">The sequence shown here is derived from an EMBL/GenBank/DDBJ whole genome shotgun (WGS) entry which is preliminary data.</text>
</comment>
<evidence type="ECO:0000313" key="3">
    <source>
        <dbReference type="Proteomes" id="UP001168537"/>
    </source>
</evidence>
<dbReference type="Proteomes" id="UP001168537">
    <property type="component" value="Unassembled WGS sequence"/>
</dbReference>
<organism evidence="2 3">
    <name type="scientific">Nocardioides abyssi</name>
    <dbReference type="NCBI Taxonomy" id="3058370"/>
    <lineage>
        <taxon>Bacteria</taxon>
        <taxon>Bacillati</taxon>
        <taxon>Actinomycetota</taxon>
        <taxon>Actinomycetes</taxon>
        <taxon>Propionibacteriales</taxon>
        <taxon>Nocardioidaceae</taxon>
        <taxon>Nocardioides</taxon>
    </lineage>
</organism>
<keyword evidence="3" id="KW-1185">Reference proteome</keyword>
<dbReference type="RefSeq" id="WP_300962609.1">
    <property type="nucleotide sequence ID" value="NZ_JAUHJR010000011.1"/>
</dbReference>
<proteinExistence type="predicted"/>
<feature type="region of interest" description="Disordered" evidence="1">
    <location>
        <begin position="26"/>
        <end position="47"/>
    </location>
</feature>
<accession>A0ABT8EYV0</accession>
<name>A0ABT8EYV0_9ACTN</name>